<accession>A0A5D3ALY2</accession>
<evidence type="ECO:0000313" key="2">
    <source>
        <dbReference type="EMBL" id="TYJ52527.1"/>
    </source>
</evidence>
<evidence type="ECO:0000313" key="3">
    <source>
        <dbReference type="Proteomes" id="UP000322245"/>
    </source>
</evidence>
<reference evidence="2 3" key="1">
    <citation type="submission" date="2017-05" db="EMBL/GenBank/DDBJ databases">
        <title>The Genome Sequence of Tsuchiyaea wingfieldii DSM 27421.</title>
        <authorList>
            <person name="Cuomo C."/>
            <person name="Passer A."/>
            <person name="Billmyre B."/>
            <person name="Heitman J."/>
        </authorList>
    </citation>
    <scope>NUCLEOTIDE SEQUENCE [LARGE SCALE GENOMIC DNA]</scope>
    <source>
        <strain evidence="2 3">DSM 27421</strain>
    </source>
</reference>
<keyword evidence="3" id="KW-1185">Reference proteome</keyword>
<dbReference type="Proteomes" id="UP000322245">
    <property type="component" value="Unassembled WGS sequence"/>
</dbReference>
<evidence type="ECO:0000256" key="1">
    <source>
        <dbReference type="SAM" id="MobiDB-lite"/>
    </source>
</evidence>
<comment type="caution">
    <text evidence="2">The sequence shown here is derived from an EMBL/GenBank/DDBJ whole genome shotgun (WGS) entry which is preliminary data.</text>
</comment>
<proteinExistence type="predicted"/>
<organism evidence="2 3">
    <name type="scientific">Cryptococcus floricola</name>
    <dbReference type="NCBI Taxonomy" id="2591691"/>
    <lineage>
        <taxon>Eukaryota</taxon>
        <taxon>Fungi</taxon>
        <taxon>Dikarya</taxon>
        <taxon>Basidiomycota</taxon>
        <taxon>Agaricomycotina</taxon>
        <taxon>Tremellomycetes</taxon>
        <taxon>Tremellales</taxon>
        <taxon>Cryptococcaceae</taxon>
        <taxon>Cryptococcus</taxon>
    </lineage>
</organism>
<feature type="region of interest" description="Disordered" evidence="1">
    <location>
        <begin position="1"/>
        <end position="56"/>
    </location>
</feature>
<dbReference type="EMBL" id="NIDF01000129">
    <property type="protein sequence ID" value="TYJ52527.1"/>
    <property type="molecule type" value="Genomic_DNA"/>
</dbReference>
<name>A0A5D3ALY2_9TREE</name>
<gene>
    <name evidence="2" type="ORF">B9479_006851</name>
</gene>
<sequence length="158" mass="17628">MVKTHSETPQPNDQSRDDSTDIVTVPSASSGDSSRYTGGDLSVDASSAQSCGPSEEAYKTRFDEVSRNYQGWIKEEERVDWLASAVRTALNRTDWYRRHTRISLMGSMMITADPSNPGATQENRSRVEEEMQSGKHDEMMLQMAVDDIAYGLLKGKIT</sequence>
<protein>
    <submittedName>
        <fullName evidence="2">Uncharacterized protein</fullName>
    </submittedName>
</protein>
<feature type="compositionally biased region" description="Polar residues" evidence="1">
    <location>
        <begin position="26"/>
        <end position="36"/>
    </location>
</feature>
<dbReference type="AlphaFoldDB" id="A0A5D3ALY2"/>